<sequence length="284" mass="30643">MNASAAPSNAGPLGRRSRFTRVLLALVGLALFAGFLALGTWQVQRRAWKLDLIERVDQRVHASPVPAPGPALWPQVDAAGYEYLPVTAQGRWLRDKTVLTQAATELGAGFWVLTPLQQADGTQILVNRGFILPDQRQRWLESAASAPAVDAASASAPVQVQGLLRITEPRGGFLRTNDPAAGRWHSRDVAAIAAAQGLTHAAPYFIDLGLPDLRAAQPALQAPPANGEPRSGMTVIRFANSHAVYALTWYGLALMVVGAAWYVARYELRLRAAPRAPSVHESQR</sequence>
<dbReference type="RefSeq" id="WP_405043865.1">
    <property type="nucleotide sequence ID" value="NZ_JAVIZX010000001.1"/>
</dbReference>
<comment type="similarity">
    <text evidence="2 6">Belongs to the SURF1 family.</text>
</comment>
<reference evidence="7 8" key="1">
    <citation type="submission" date="2023-08" db="EMBL/GenBank/DDBJ databases">
        <title>Functional and genomic diversity of the sorghum phyllosphere microbiome.</title>
        <authorList>
            <person name="Shade A."/>
        </authorList>
    </citation>
    <scope>NUCLEOTIDE SEQUENCE [LARGE SCALE GENOMIC DNA]</scope>
    <source>
        <strain evidence="7 8">SORGH_AS_0335</strain>
    </source>
</reference>
<gene>
    <name evidence="7" type="ORF">QE399_003530</name>
</gene>
<evidence type="ECO:0000256" key="1">
    <source>
        <dbReference type="ARBA" id="ARBA00004370"/>
    </source>
</evidence>
<dbReference type="CDD" id="cd06662">
    <property type="entry name" value="SURF1"/>
    <property type="match status" value="1"/>
</dbReference>
<feature type="transmembrane region" description="Helical" evidence="6">
    <location>
        <begin position="243"/>
        <end position="264"/>
    </location>
</feature>
<keyword evidence="4 6" id="KW-1133">Transmembrane helix</keyword>
<keyword evidence="6" id="KW-1003">Cell membrane</keyword>
<dbReference type="PROSITE" id="PS50895">
    <property type="entry name" value="SURF1"/>
    <property type="match status" value="1"/>
</dbReference>
<dbReference type="PANTHER" id="PTHR23427:SF2">
    <property type="entry name" value="SURFEIT LOCUS PROTEIN 1"/>
    <property type="match status" value="1"/>
</dbReference>
<dbReference type="InterPro" id="IPR002994">
    <property type="entry name" value="Surf1/Shy1"/>
</dbReference>
<dbReference type="PANTHER" id="PTHR23427">
    <property type="entry name" value="SURFEIT LOCUS PROTEIN"/>
    <property type="match status" value="1"/>
</dbReference>
<evidence type="ECO:0000256" key="5">
    <source>
        <dbReference type="ARBA" id="ARBA00023136"/>
    </source>
</evidence>
<dbReference type="Pfam" id="PF02104">
    <property type="entry name" value="SURF1"/>
    <property type="match status" value="1"/>
</dbReference>
<protein>
    <recommendedName>
        <fullName evidence="6">SURF1-like protein</fullName>
    </recommendedName>
</protein>
<comment type="caution">
    <text evidence="7">The sequence shown here is derived from an EMBL/GenBank/DDBJ whole genome shotgun (WGS) entry which is preliminary data.</text>
</comment>
<evidence type="ECO:0000256" key="4">
    <source>
        <dbReference type="ARBA" id="ARBA00022989"/>
    </source>
</evidence>
<evidence type="ECO:0000256" key="3">
    <source>
        <dbReference type="ARBA" id="ARBA00022692"/>
    </source>
</evidence>
<organism evidence="7 8">
    <name type="scientific">Paracidovorax wautersii</name>
    <dbReference type="NCBI Taxonomy" id="1177982"/>
    <lineage>
        <taxon>Bacteria</taxon>
        <taxon>Pseudomonadati</taxon>
        <taxon>Pseudomonadota</taxon>
        <taxon>Betaproteobacteria</taxon>
        <taxon>Burkholderiales</taxon>
        <taxon>Comamonadaceae</taxon>
        <taxon>Paracidovorax</taxon>
    </lineage>
</organism>
<evidence type="ECO:0000256" key="2">
    <source>
        <dbReference type="ARBA" id="ARBA00007165"/>
    </source>
</evidence>
<keyword evidence="8" id="KW-1185">Reference proteome</keyword>
<dbReference type="EMBL" id="JAVIZX010000001">
    <property type="protein sequence ID" value="MDR6215841.1"/>
    <property type="molecule type" value="Genomic_DNA"/>
</dbReference>
<evidence type="ECO:0000256" key="6">
    <source>
        <dbReference type="RuleBase" id="RU363076"/>
    </source>
</evidence>
<proteinExistence type="inferred from homology"/>
<accession>A0ABU1IFV2</accession>
<evidence type="ECO:0000313" key="7">
    <source>
        <dbReference type="EMBL" id="MDR6215841.1"/>
    </source>
</evidence>
<comment type="subcellular location">
    <subcellularLocation>
        <location evidence="6">Cell membrane</location>
        <topology evidence="6">Multi-pass membrane protein</topology>
    </subcellularLocation>
    <subcellularLocation>
        <location evidence="1">Membrane</location>
    </subcellularLocation>
</comment>
<keyword evidence="3 6" id="KW-0812">Transmembrane</keyword>
<feature type="transmembrane region" description="Helical" evidence="6">
    <location>
        <begin position="22"/>
        <end position="41"/>
    </location>
</feature>
<name>A0ABU1IFV2_9BURK</name>
<evidence type="ECO:0000313" key="8">
    <source>
        <dbReference type="Proteomes" id="UP001267710"/>
    </source>
</evidence>
<dbReference type="Proteomes" id="UP001267710">
    <property type="component" value="Unassembled WGS sequence"/>
</dbReference>
<dbReference type="InterPro" id="IPR045214">
    <property type="entry name" value="Surf1/Surf4"/>
</dbReference>
<keyword evidence="5 6" id="KW-0472">Membrane</keyword>